<dbReference type="CDD" id="cd09332">
    <property type="entry name" value="LIM2_PINCH"/>
    <property type="match status" value="1"/>
</dbReference>
<keyword evidence="9" id="KW-1185">Reference proteome</keyword>
<sequence length="331" mass="37878">MTALQLKELSQSGLYRRRRDRPDSLRLPGPREEALSPAAPTMALRGPRPAVILEDQEVPPAAHNGEPQGLGSQDERAESRVQRRHSDVRVYKEFCDFYAKFNMANALANASCERCRGGFAPAEKIVNSNGELYHEQCFFEGRKYCEHDFQMLFAPCCHQCGEFIIGRVIKAMNNSWHPECFRCDLCQEVLADIGFVKNAGRHLCRPCHNREKARGLGKYICQKCHAIIDEQPLIFKNDPYHPDHFNCANCGTYPLVPLVSALNKAWCVHCFACSTCSAKLTLKDKFVEIDLKPVCKHCYEKMPEEFKRRLAKREREAKDKDKQKKKKPVCL</sequence>
<keyword evidence="4 5" id="KW-0440">LIM domain</keyword>
<protein>
    <recommendedName>
        <fullName evidence="7">LIM zinc-binding domain-containing protein</fullName>
    </recommendedName>
</protein>
<feature type="domain" description="LIM zinc-binding" evidence="7">
    <location>
        <begin position="245"/>
        <end position="305"/>
    </location>
</feature>
<dbReference type="EMBL" id="MKHE01000011">
    <property type="protein sequence ID" value="OWK10505.1"/>
    <property type="molecule type" value="Genomic_DNA"/>
</dbReference>
<dbReference type="GO" id="GO:2001046">
    <property type="term" value="P:positive regulation of integrin-mediated signaling pathway"/>
    <property type="evidence" value="ECO:0007669"/>
    <property type="project" value="TreeGrafter"/>
</dbReference>
<dbReference type="PROSITE" id="PS50023">
    <property type="entry name" value="LIM_DOMAIN_2"/>
    <property type="match status" value="2"/>
</dbReference>
<dbReference type="GO" id="GO:0046872">
    <property type="term" value="F:metal ion binding"/>
    <property type="evidence" value="ECO:0007669"/>
    <property type="project" value="UniProtKB-KW"/>
</dbReference>
<evidence type="ECO:0000256" key="3">
    <source>
        <dbReference type="ARBA" id="ARBA00022833"/>
    </source>
</evidence>
<proteinExistence type="predicted"/>
<dbReference type="GO" id="GO:0098609">
    <property type="term" value="P:cell-cell adhesion"/>
    <property type="evidence" value="ECO:0007669"/>
    <property type="project" value="TreeGrafter"/>
</dbReference>
<dbReference type="InterPro" id="IPR001781">
    <property type="entry name" value="Znf_LIM"/>
</dbReference>
<evidence type="ECO:0000256" key="1">
    <source>
        <dbReference type="ARBA" id="ARBA00022723"/>
    </source>
</evidence>
<dbReference type="Proteomes" id="UP000242450">
    <property type="component" value="Chromosome 11"/>
</dbReference>
<dbReference type="SMART" id="SM00132">
    <property type="entry name" value="LIM"/>
    <property type="match status" value="3"/>
</dbReference>
<name>A0A212CWZ5_CEREH</name>
<evidence type="ECO:0000256" key="2">
    <source>
        <dbReference type="ARBA" id="ARBA00022737"/>
    </source>
</evidence>
<dbReference type="OrthoDB" id="20689at2759"/>
<feature type="region of interest" description="Disordered" evidence="6">
    <location>
        <begin position="1"/>
        <end position="84"/>
    </location>
</feature>
<dbReference type="SUPFAM" id="SSF57716">
    <property type="entry name" value="Glucocorticoid receptor-like (DNA-binding domain)"/>
    <property type="match status" value="4"/>
</dbReference>
<evidence type="ECO:0000313" key="8">
    <source>
        <dbReference type="EMBL" id="OWK10505.1"/>
    </source>
</evidence>
<gene>
    <name evidence="8" type="ORF">Celaphus_00005573</name>
</gene>
<organism evidence="8 9">
    <name type="scientific">Cervus elaphus hippelaphus</name>
    <name type="common">European red deer</name>
    <dbReference type="NCBI Taxonomy" id="46360"/>
    <lineage>
        <taxon>Eukaryota</taxon>
        <taxon>Metazoa</taxon>
        <taxon>Chordata</taxon>
        <taxon>Craniata</taxon>
        <taxon>Vertebrata</taxon>
        <taxon>Euteleostomi</taxon>
        <taxon>Mammalia</taxon>
        <taxon>Eutheria</taxon>
        <taxon>Laurasiatheria</taxon>
        <taxon>Artiodactyla</taxon>
        <taxon>Ruminantia</taxon>
        <taxon>Pecora</taxon>
        <taxon>Cervidae</taxon>
        <taxon>Cervinae</taxon>
        <taxon>Cervus</taxon>
    </lineage>
</organism>
<feature type="domain" description="LIM zinc-binding" evidence="7">
    <location>
        <begin position="155"/>
        <end position="214"/>
    </location>
</feature>
<dbReference type="GO" id="GO:1900026">
    <property type="term" value="P:positive regulation of substrate adhesion-dependent cell spreading"/>
    <property type="evidence" value="ECO:0007669"/>
    <property type="project" value="TreeGrafter"/>
</dbReference>
<dbReference type="GO" id="GO:0005911">
    <property type="term" value="C:cell-cell junction"/>
    <property type="evidence" value="ECO:0007669"/>
    <property type="project" value="TreeGrafter"/>
</dbReference>
<evidence type="ECO:0000256" key="4">
    <source>
        <dbReference type="ARBA" id="ARBA00023038"/>
    </source>
</evidence>
<dbReference type="PANTHER" id="PTHR24210">
    <property type="entry name" value="LIM DOMAIN-CONTAINING PROTEIN"/>
    <property type="match status" value="1"/>
</dbReference>
<dbReference type="PROSITE" id="PS00478">
    <property type="entry name" value="LIM_DOMAIN_1"/>
    <property type="match status" value="1"/>
</dbReference>
<dbReference type="GO" id="GO:0045216">
    <property type="term" value="P:cell-cell junction organization"/>
    <property type="evidence" value="ECO:0007669"/>
    <property type="project" value="TreeGrafter"/>
</dbReference>
<dbReference type="AlphaFoldDB" id="A0A212CWZ5"/>
<dbReference type="Pfam" id="PF00412">
    <property type="entry name" value="LIM"/>
    <property type="match status" value="3"/>
</dbReference>
<evidence type="ECO:0000259" key="7">
    <source>
        <dbReference type="PROSITE" id="PS50023"/>
    </source>
</evidence>
<evidence type="ECO:0000256" key="5">
    <source>
        <dbReference type="PROSITE-ProRule" id="PRU00125"/>
    </source>
</evidence>
<keyword evidence="3 5" id="KW-0862">Zinc</keyword>
<feature type="compositionally biased region" description="Basic and acidic residues" evidence="6">
    <location>
        <begin position="73"/>
        <end position="84"/>
    </location>
</feature>
<dbReference type="GO" id="GO:0005737">
    <property type="term" value="C:cytoplasm"/>
    <property type="evidence" value="ECO:0007669"/>
    <property type="project" value="TreeGrafter"/>
</dbReference>
<dbReference type="GO" id="GO:0005925">
    <property type="term" value="C:focal adhesion"/>
    <property type="evidence" value="ECO:0007669"/>
    <property type="project" value="TreeGrafter"/>
</dbReference>
<comment type="caution">
    <text evidence="8">The sequence shown here is derived from an EMBL/GenBank/DDBJ whole genome shotgun (WGS) entry which is preliminary data.</text>
</comment>
<keyword evidence="1 5" id="KW-0479">Metal-binding</keyword>
<dbReference type="Gene3D" id="2.10.110.10">
    <property type="entry name" value="Cysteine Rich Protein"/>
    <property type="match status" value="4"/>
</dbReference>
<dbReference type="FunFam" id="2.10.110.10:FF:000017">
    <property type="entry name" value="Lim and senescent cell antigen-like-containing"/>
    <property type="match status" value="1"/>
</dbReference>
<reference evidence="8 9" key="1">
    <citation type="journal article" date="2018" name="Mol. Genet. Genomics">
        <title>The red deer Cervus elaphus genome CerEla1.0: sequencing, annotating, genes, and chromosomes.</title>
        <authorList>
            <person name="Bana N.A."/>
            <person name="Nyiri A."/>
            <person name="Nagy J."/>
            <person name="Frank K."/>
            <person name="Nagy T."/>
            <person name="Steger V."/>
            <person name="Schiller M."/>
            <person name="Lakatos P."/>
            <person name="Sugar L."/>
            <person name="Horn P."/>
            <person name="Barta E."/>
            <person name="Orosz L."/>
        </authorList>
    </citation>
    <scope>NUCLEOTIDE SEQUENCE [LARGE SCALE GENOMIC DNA]</scope>
    <source>
        <strain evidence="8">Hungarian</strain>
    </source>
</reference>
<feature type="compositionally biased region" description="Basic and acidic residues" evidence="6">
    <location>
        <begin position="20"/>
        <end position="34"/>
    </location>
</feature>
<evidence type="ECO:0000313" key="9">
    <source>
        <dbReference type="Proteomes" id="UP000242450"/>
    </source>
</evidence>
<dbReference type="InterPro" id="IPR017351">
    <property type="entry name" value="PINCH-1-4-like"/>
</dbReference>
<accession>A0A212CWZ5</accession>
<dbReference type="PANTHER" id="PTHR24210:SF0">
    <property type="entry name" value="LIM DOMAIN-CONTAINING PROTEIN"/>
    <property type="match status" value="1"/>
</dbReference>
<evidence type="ECO:0000256" key="6">
    <source>
        <dbReference type="SAM" id="MobiDB-lite"/>
    </source>
</evidence>
<keyword evidence="2" id="KW-0677">Repeat</keyword>